<evidence type="ECO:0000256" key="1">
    <source>
        <dbReference type="ARBA" id="ARBA00004714"/>
    </source>
</evidence>
<dbReference type="RefSeq" id="WP_114045556.1">
    <property type="nucleotide sequence ID" value="NZ_CP025198.1"/>
</dbReference>
<dbReference type="OrthoDB" id="9813469at2"/>
<name>A0A344UWS6_9ACTN</name>
<dbReference type="SUPFAM" id="SSF51569">
    <property type="entry name" value="Aldolase"/>
    <property type="match status" value="1"/>
</dbReference>
<keyword evidence="4" id="KW-0324">Glycolysis</keyword>
<evidence type="ECO:0000256" key="6">
    <source>
        <dbReference type="ARBA" id="ARBA00029799"/>
    </source>
</evidence>
<proteinExistence type="inferred from homology"/>
<dbReference type="EMBL" id="CP025198">
    <property type="protein sequence ID" value="AXE39724.1"/>
    <property type="molecule type" value="Genomic_DNA"/>
</dbReference>
<dbReference type="GO" id="GO:0004332">
    <property type="term" value="F:fructose-bisphosphate aldolase activity"/>
    <property type="evidence" value="ECO:0007669"/>
    <property type="project" value="UniProtKB-EC"/>
</dbReference>
<dbReference type="GO" id="GO:0006096">
    <property type="term" value="P:glycolytic process"/>
    <property type="evidence" value="ECO:0007669"/>
    <property type="project" value="UniProtKB-UniPathway"/>
</dbReference>
<dbReference type="InterPro" id="IPR000741">
    <property type="entry name" value="FBA_I"/>
</dbReference>
<evidence type="ECO:0000256" key="2">
    <source>
        <dbReference type="ARBA" id="ARBA00010387"/>
    </source>
</evidence>
<dbReference type="PANTHER" id="PTHR11627">
    <property type="entry name" value="FRUCTOSE-BISPHOSPHATE ALDOLASE"/>
    <property type="match status" value="1"/>
</dbReference>
<dbReference type="UniPathway" id="UPA00109">
    <property type="reaction ID" value="UER00183"/>
</dbReference>
<evidence type="ECO:0000256" key="4">
    <source>
        <dbReference type="ARBA" id="ARBA00023152"/>
    </source>
</evidence>
<keyword evidence="5 7" id="KW-0456">Lyase</keyword>
<evidence type="ECO:0000313" key="8">
    <source>
        <dbReference type="Proteomes" id="UP000251995"/>
    </source>
</evidence>
<sequence>MNTQQLDRMHSAPGFIAALDQSGGSTPKALRAYGIEEDAYGDDKDKMFDLVHEMRTRIITSPSFTAAHILAGILFEQTMDREIEGVPTADYLWERKGIVPILKIDKGLEDAADHVRVMKPIPGLDETLARARDEKHIFGTKARSVILDADEAGIARNVDQQFEIGDHVRAAGLVPILEPEVDIHAPNKQQAEDILHSRLRRNIDALPDDARIMLKLTPPTTDDFYADFIADPKVVRVAALSGGYSRHDADEILMRNHGLIASFSRALSEGLSVDQSDEDFDATLASSIAEIYQASIS</sequence>
<dbReference type="Gene3D" id="3.20.20.70">
    <property type="entry name" value="Aldolase class I"/>
    <property type="match status" value="1"/>
</dbReference>
<comment type="similarity">
    <text evidence="2">Belongs to the class I fructose-bisphosphate aldolase family.</text>
</comment>
<reference evidence="7 8" key="1">
    <citation type="submission" date="2017-12" db="EMBL/GenBank/DDBJ databases">
        <title>The whole genome sequence of the Acidipropionibacterium virtanenii sp. nov. type strain JS278.</title>
        <authorList>
            <person name="Laine P."/>
            <person name="Deptula P."/>
            <person name="Varmanen P."/>
            <person name="Auvinen P."/>
        </authorList>
    </citation>
    <scope>NUCLEOTIDE SEQUENCE [LARGE SCALE GENOMIC DNA]</scope>
    <source>
        <strain evidence="7 8">JS278</strain>
    </source>
</reference>
<keyword evidence="8" id="KW-1185">Reference proteome</keyword>
<comment type="pathway">
    <text evidence="1">Carbohydrate degradation; glycolysis; D-glyceraldehyde 3-phosphate and glycerone phosphate from D-glucose: step 4/4.</text>
</comment>
<gene>
    <name evidence="7" type="primary">fda</name>
    <name evidence="7" type="ORF">JS278_02586</name>
</gene>
<dbReference type="KEGG" id="acij:JS278_02586"/>
<evidence type="ECO:0000256" key="5">
    <source>
        <dbReference type="ARBA" id="ARBA00023239"/>
    </source>
</evidence>
<evidence type="ECO:0000313" key="7">
    <source>
        <dbReference type="EMBL" id="AXE39724.1"/>
    </source>
</evidence>
<dbReference type="Proteomes" id="UP000251995">
    <property type="component" value="Chromosome"/>
</dbReference>
<dbReference type="EC" id="4.1.2.13" evidence="3"/>
<evidence type="ECO:0000256" key="3">
    <source>
        <dbReference type="ARBA" id="ARBA00013068"/>
    </source>
</evidence>
<accession>A0A344UWS6</accession>
<dbReference type="AlphaFoldDB" id="A0A344UWS6"/>
<organism evidence="7 8">
    <name type="scientific">Acidipropionibacterium virtanenii</name>
    <dbReference type="NCBI Taxonomy" id="2057246"/>
    <lineage>
        <taxon>Bacteria</taxon>
        <taxon>Bacillati</taxon>
        <taxon>Actinomycetota</taxon>
        <taxon>Actinomycetes</taxon>
        <taxon>Propionibacteriales</taxon>
        <taxon>Propionibacteriaceae</taxon>
        <taxon>Acidipropionibacterium</taxon>
    </lineage>
</organism>
<dbReference type="InterPro" id="IPR013785">
    <property type="entry name" value="Aldolase_TIM"/>
</dbReference>
<dbReference type="NCBIfam" id="NF003784">
    <property type="entry name" value="PRK05377.1"/>
    <property type="match status" value="1"/>
</dbReference>
<protein>
    <recommendedName>
        <fullName evidence="3">fructose-bisphosphate aldolase</fullName>
        <ecNumber evidence="3">4.1.2.13</ecNumber>
    </recommendedName>
    <alternativeName>
        <fullName evidence="6">Fructose-bisphosphate aldolase class I</fullName>
    </alternativeName>
</protein>